<dbReference type="PROSITE" id="PS50026">
    <property type="entry name" value="EGF_3"/>
    <property type="match status" value="2"/>
</dbReference>
<feature type="compositionally biased region" description="Basic and acidic residues" evidence="6">
    <location>
        <begin position="36"/>
        <end position="47"/>
    </location>
</feature>
<dbReference type="PANTHER" id="PTHR24049:SF22">
    <property type="entry name" value="DROSOPHILA CRUMBS HOMOLOG"/>
    <property type="match status" value="1"/>
</dbReference>
<organism evidence="9">
    <name type="scientific">Rodentolepis nana</name>
    <name type="common">Dwarf tapeworm</name>
    <name type="synonym">Hymenolepis nana</name>
    <dbReference type="NCBI Taxonomy" id="102285"/>
    <lineage>
        <taxon>Eukaryota</taxon>
        <taxon>Metazoa</taxon>
        <taxon>Spiralia</taxon>
        <taxon>Lophotrochozoa</taxon>
        <taxon>Platyhelminthes</taxon>
        <taxon>Cestoda</taxon>
        <taxon>Eucestoda</taxon>
        <taxon>Cyclophyllidea</taxon>
        <taxon>Hymenolepididae</taxon>
        <taxon>Rodentolepis</taxon>
    </lineage>
</organism>
<dbReference type="Pfam" id="PF23106">
    <property type="entry name" value="EGF_Teneurin"/>
    <property type="match status" value="1"/>
</dbReference>
<protein>
    <submittedName>
        <fullName evidence="9">EGF-like domain-containing protein</fullName>
    </submittedName>
</protein>
<evidence type="ECO:0000313" key="9">
    <source>
        <dbReference type="WBParaSite" id="HNAJ_0001345301-mRNA-1"/>
    </source>
</evidence>
<dbReference type="GO" id="GO:0005886">
    <property type="term" value="C:plasma membrane"/>
    <property type="evidence" value="ECO:0007669"/>
    <property type="project" value="TreeGrafter"/>
</dbReference>
<dbReference type="InterPro" id="IPR000742">
    <property type="entry name" value="EGF"/>
</dbReference>
<dbReference type="AlphaFoldDB" id="A0A0R3U004"/>
<dbReference type="PANTHER" id="PTHR24049">
    <property type="entry name" value="CRUMBS FAMILY MEMBER"/>
    <property type="match status" value="1"/>
</dbReference>
<evidence type="ECO:0000259" key="8">
    <source>
        <dbReference type="PROSITE" id="PS50026"/>
    </source>
</evidence>
<feature type="region of interest" description="Disordered" evidence="6">
    <location>
        <begin position="16"/>
        <end position="47"/>
    </location>
</feature>
<evidence type="ECO:0000256" key="1">
    <source>
        <dbReference type="ARBA" id="ARBA00022536"/>
    </source>
</evidence>
<feature type="domain" description="EGF-like" evidence="8">
    <location>
        <begin position="72"/>
        <end position="113"/>
    </location>
</feature>
<dbReference type="SUPFAM" id="SSF57196">
    <property type="entry name" value="EGF/Laminin"/>
    <property type="match status" value="2"/>
</dbReference>
<dbReference type="InterPro" id="IPR051022">
    <property type="entry name" value="Notch_Cell-Fate_Det"/>
</dbReference>
<keyword evidence="3" id="KW-0677">Repeat</keyword>
<dbReference type="PROSITE" id="PS01186">
    <property type="entry name" value="EGF_2"/>
    <property type="match status" value="2"/>
</dbReference>
<evidence type="ECO:0000256" key="3">
    <source>
        <dbReference type="ARBA" id="ARBA00022737"/>
    </source>
</evidence>
<sequence length="270" mass="30031">LEQNAINAITASVTIAPPSQSAKMRRRDSNAGAKEAPTKETRQERERDLVEPKWINKSFIWREFVGPQCQRGYNACAEEHMSCSGHGVCSLAGKHNISFECSCEVGWEGRRCEVRRPLCVVANESNQTICLNGGLCKDLDAEKGSYICNCASGWWGQHCEKKAAIIYKIVFAVIVYVAIGLITLTTIISFIFFFCKRKRKPVKPTLTFMAGSQLSKAQPELMSLSFPSMKNGEACPNIPQLTLNYSLPPDLPLERPQISIPDQYAFAAFV</sequence>
<name>A0A0R3U004_RODNA</name>
<keyword evidence="7" id="KW-0812">Transmembrane</keyword>
<accession>A0A0R3U004</accession>
<dbReference type="PROSITE" id="PS00022">
    <property type="entry name" value="EGF_1"/>
    <property type="match status" value="2"/>
</dbReference>
<dbReference type="GO" id="GO:0007157">
    <property type="term" value="P:heterophilic cell-cell adhesion via plasma membrane cell adhesion molecules"/>
    <property type="evidence" value="ECO:0007669"/>
    <property type="project" value="TreeGrafter"/>
</dbReference>
<evidence type="ECO:0000256" key="7">
    <source>
        <dbReference type="SAM" id="Phobius"/>
    </source>
</evidence>
<feature type="disulfide bond" evidence="5">
    <location>
        <begin position="103"/>
        <end position="112"/>
    </location>
</feature>
<keyword evidence="1 5" id="KW-0245">EGF-like domain</keyword>
<keyword evidence="4 5" id="KW-1015">Disulfide bond</keyword>
<keyword evidence="7" id="KW-1133">Transmembrane helix</keyword>
<feature type="domain" description="EGF-like" evidence="8">
    <location>
        <begin position="121"/>
        <end position="160"/>
    </location>
</feature>
<comment type="caution">
    <text evidence="5">Lacks conserved residue(s) required for the propagation of feature annotation.</text>
</comment>
<feature type="transmembrane region" description="Helical" evidence="7">
    <location>
        <begin position="169"/>
        <end position="194"/>
    </location>
</feature>
<dbReference type="SMART" id="SM00181">
    <property type="entry name" value="EGF"/>
    <property type="match status" value="2"/>
</dbReference>
<dbReference type="WBParaSite" id="HNAJ_0001345301-mRNA-1">
    <property type="protein sequence ID" value="HNAJ_0001345301-mRNA-1"/>
    <property type="gene ID" value="HNAJ_0001345301"/>
</dbReference>
<dbReference type="CDD" id="cd00054">
    <property type="entry name" value="EGF_CA"/>
    <property type="match status" value="2"/>
</dbReference>
<keyword evidence="7" id="KW-0472">Membrane</keyword>
<dbReference type="Pfam" id="PF00008">
    <property type="entry name" value="EGF"/>
    <property type="match status" value="1"/>
</dbReference>
<proteinExistence type="predicted"/>
<dbReference type="GO" id="GO:0045197">
    <property type="term" value="P:establishment or maintenance of epithelial cell apical/basal polarity"/>
    <property type="evidence" value="ECO:0007669"/>
    <property type="project" value="TreeGrafter"/>
</dbReference>
<dbReference type="Gene3D" id="2.10.25.10">
    <property type="entry name" value="Laminin"/>
    <property type="match status" value="2"/>
</dbReference>
<dbReference type="GO" id="GO:0032991">
    <property type="term" value="C:protein-containing complex"/>
    <property type="evidence" value="ECO:0007669"/>
    <property type="project" value="TreeGrafter"/>
</dbReference>
<evidence type="ECO:0000256" key="4">
    <source>
        <dbReference type="ARBA" id="ARBA00023157"/>
    </source>
</evidence>
<evidence type="ECO:0000256" key="6">
    <source>
        <dbReference type="SAM" id="MobiDB-lite"/>
    </source>
</evidence>
<evidence type="ECO:0000256" key="5">
    <source>
        <dbReference type="PROSITE-ProRule" id="PRU00076"/>
    </source>
</evidence>
<evidence type="ECO:0000256" key="2">
    <source>
        <dbReference type="ARBA" id="ARBA00022729"/>
    </source>
</evidence>
<dbReference type="STRING" id="102285.A0A0R3U004"/>
<feature type="disulfide bond" evidence="5">
    <location>
        <begin position="150"/>
        <end position="159"/>
    </location>
</feature>
<reference evidence="9" key="1">
    <citation type="submission" date="2017-02" db="UniProtKB">
        <authorList>
            <consortium name="WormBaseParasite"/>
        </authorList>
    </citation>
    <scope>IDENTIFICATION</scope>
</reference>
<keyword evidence="2" id="KW-0732">Signal</keyword>